<organism evidence="1">
    <name type="scientific">Mustela putorius furo</name>
    <name type="common">European domestic ferret</name>
    <name type="synonym">Mustela furo</name>
    <dbReference type="NCBI Taxonomy" id="9669"/>
    <lineage>
        <taxon>Eukaryota</taxon>
        <taxon>Metazoa</taxon>
        <taxon>Chordata</taxon>
        <taxon>Craniata</taxon>
        <taxon>Vertebrata</taxon>
        <taxon>Euteleostomi</taxon>
        <taxon>Mammalia</taxon>
        <taxon>Eutheria</taxon>
        <taxon>Laurasiatheria</taxon>
        <taxon>Carnivora</taxon>
        <taxon>Caniformia</taxon>
        <taxon>Musteloidea</taxon>
        <taxon>Mustelidae</taxon>
        <taxon>Mustelinae</taxon>
        <taxon>Mustela</taxon>
    </lineage>
</organism>
<protein>
    <submittedName>
        <fullName evidence="1">Uncharacterized protein</fullName>
    </submittedName>
</protein>
<name>M3Y3X0_MUSPF</name>
<evidence type="ECO:0000313" key="1">
    <source>
        <dbReference type="Ensembl" id="ENSMPUP00000006021.1"/>
    </source>
</evidence>
<dbReference type="GeneTree" id="ENSGT00970000193590"/>
<proteinExistence type="predicted"/>
<dbReference type="HOGENOM" id="CLU_1849718_0_0_1"/>
<reference evidence="1" key="1">
    <citation type="submission" date="2024-06" db="UniProtKB">
        <authorList>
            <consortium name="Ensembl"/>
        </authorList>
    </citation>
    <scope>IDENTIFICATION</scope>
</reference>
<dbReference type="Ensembl" id="ENSMPUT00000006126.1">
    <property type="protein sequence ID" value="ENSMPUP00000006021.1"/>
    <property type="gene ID" value="ENSMPUG00000006072.1"/>
</dbReference>
<dbReference type="EMBL" id="AEYP01010209">
    <property type="status" value="NOT_ANNOTATED_CDS"/>
    <property type="molecule type" value="Genomic_DNA"/>
</dbReference>
<accession>M3Y3X0</accession>
<dbReference type="AlphaFoldDB" id="M3Y3X0"/>
<dbReference type="InParanoid" id="M3Y3X0"/>
<sequence length="139" mass="15934">DQDEKEEGQSVTALPTILLQNPRRRQAPGPSRQLARGRLCFPNHVTCAPHISCGGQAERCDEQEPQEKLSHALVARKAQPEWIKKMRSIYTMEYFSTIRKDEYPLFASTWTEMGWRVMLSKASQAEKDNYHMVLLISGT</sequence>